<sequence length="4974" mass="547437">CSSLILTTFSNVCLLSFEFLLFFTPYLFFFQLEDEETDTSILKSELIREPDLLSDVSEMKQDLIKMTAILTADSTEKSPSLRRCGLEKGTEDVSGEPLEIMEKDLEKVKEDLEKVSEILRSGTYQGEVAEEAAKAARMTEEWVLLSDSEIKEAKKMAALEVQEPILRESKAKRGAPRPKAIKGSGDLKEYLMDAPVSSKAKTKKETGAPERFTDVVLRESAKPSAQAKSYERIITVDVKKPMRRKEKDQEQAKESTEAGAHLSVPTPPAPTSPVSPVIEETPIGSIKDKVKALQQKVEAEQKSNKVTGSKPSHLPVINKSSPKAKETPKSKHPLPKSPKAESEKLEETMSVKELMQAFQTGQDPSKRKSGLFELKTSTSRSEKTAQSKSVQSKSMSKAMTSHVSQAHEVLLDPKNAKKETTLQDKDKAIKSSARSDLSETVDFGNGGLDDSSDSCKHEGVAESLSGSSGDGTHHLSSEDSYKHEGLASAGTSPESLSGQQPSTALASASTKVKKDLTDKENSGDSGVGTSGDQVSTDFTLPVSSSEAADDHTTSESISLKRTESKSSKPQNITKRVSETVETFLSDDDSPGEQIALSLIGSPGSRSPSKHHASFNLPLKQESDALSPLADDSLTISHRDSLEGSPLMEENSSHKSPDSIEPSPTRESPPRDSLESSPVEQKTHPFFPPAPCANKSSSHTSPSKAKDLPQDAFHGRLLQDPEASADDDSCEQTSQMTSSGKSALSPDTPSSEEVSYEVNPKLPENTFLSILFKPAFIPEDPEDEDATDSYEVKKKITPEKEMFKMAAKIKTFNEMEQDTKSNRKSSKDVFSSADDKIGDNSYETLNPSSEKLSQSECRLNRCTEDSTLALFIGPDIKVQPPSPFSAGIHDGTQSKDIKNTSATHTSEGSHSVSDQHNSKPKLKTSWETIPSSAEAVKHVSNATSATSNIENRTDEQKQESLKRSKEDKEDNSSQMLAVSKVQTDVQKTSSNVTDEVKEDRWGHAPKPGLCPDVGTSQTKHEVCTHNDTEEENETSNLPRTESKGVTARVDTESWSAMRDDDETFAARVKEEEQKILNLVVDRQSLQATPDTTPGRTPTEESTPTSEPNPFLFQEGKLFEMTRSGAIDMTKRSYEEEGGGFAFFQIGEQSLEEPTLDEPRQEDRSAAESTVGLNLALEPHTEEDVILEKKIDSQLQSPPDGDQLGCKADAPKSKIPKMGISASTKISKKDLTSPEPLETKAENDINEVSLDLETISNEQPITNVQTAETTVTSSSKHIYEEVTDPVHMGSFKQVSPFFTLYRTSPYNLRSQVIDPVYKGGAKLCTQVTPSPKPMFERHEDEGAVENEGIEGGEEWSLECLRTTFTGDSIDYLSRLALRETSNSSRTGVCEDRPLSMSDFGDSLSESEQAEQDFRKLSMELTEPDEVCEKGSPAQQPTNEQFSLPALAFTVRTECTGSKQTATRGVDEVSHRLYKVLYGYDVESMNSEAQDVSVLSVSSSLQAVRKEEVQGAATLTKGSDEVSNSTVGADIHQVLISDLNVKSNRGMNQTLKETSQELPDPFVSCKKASDSVTQVSHSQGFEKELLHSMDFVSGIPDLYGFEKMMTLRLKASPTELDAPEYESVPEIVSGLGSLLPDKLASPECAPDSVILLTKSRACSPESVSSLNELNFLAPDSPVPQFRPLSPLPPPFLPWELGEDGTAAPRSKGSVLQLTSDAEERPLTPMVSNRRPFGRPVSPVSDYSTEQSMSPQSFTFDMEDRASSPEPIIAETTYWLYEPDHYDTHGFHEIRSLSPESVVSTAPCCWLPPDSPVQDFRKFPPEPFLCEGISSLPKPHSSQTEFEMVHLSDRSRSPELSAYVNEPKALSTDSAVSEFSHNWPDPTFQNTEHSSGSFESAGPRVKPGSLSPVPFNHEDRALSPSSVTSGDEFVSVGYSEGYTASSTKTTDFSHVTLASKPSDQAQESLLFDAENKAQTLTILGRENEDDWVIISLCDVEERPVSTDSVPEYRPMSPQSTLIDIRTHSPESDIVNECLSPDYPIPQYMSFVQHAVIGNDHSSSPESVLSDAEYEAMPLLSRFEDRPLSPESCCSVTDYGLLGHPETDQTLHKESALEMTQAAVFQIDSSLNKFKTTQDVKFKREENPIRLVKENLPQTESLQADGTQSNQNIAPALEKSELLLTDGIKTELSPVLSGAKKSNEEVHGYVGEKPECVIKEKLMEIQKDQDVTTETLVRTQTSDEPFLPSLSQQPTSEDLQLSVISSKDKPEKFSAFGQSAKTEQPPIGYRLVYDAESWRLISQIHDPQYSGETFRNKAGKPQHYSALSDCNQEKSGEAVVDKTGALPSEMYRKSLSLASKAQSQPMSSELLMLLETVRSDSFLSGRSADNHQALTPDSPISQFRTSFTGPSPLCVRSVSPGSVLSDLEIQSGEKRFEDRQSSPDSASSVADSHVPSLGTFSSESFIKPMSDLSSLIESVSSDVEYGFVPLALLSSENRPLSVDSVDQDGPLSHESPIPELGQSLTKTYLTTWKISSSPVSLCSDAEYSSVSMESLYGDSRPPSIGSFDEDRSFSPESPIPEFEQIVLNYELSAQNRYSPVSVTSDIEYGFNSLAPLFNKSRSSSADSVDENDPILPDSPIPEFSQVLLDRHVSTTLNGSVSPVSVDSDTQSSSVSLLSLLGESRPPSISSIDENGPLAPDSPIAEFVEIIVETDQFTLVDSAHESCPVSPDSPILEYGQNFQEIHVNTLQRSLSLSHSSDIRPSSPDSVLSGDYFRGDSPIPEFKSGFTELLSLTAHRFSSPEFVISDVEYASEAGTHVSEHRTDSPESQASETTVRPQNQALSLQDIRVPVYRLVYDAELRKFISQIHDPQYVGETFFGKTGVFEYVGTRLEYVPEAPEIRPSKSDDNIKSSNVELESRSLCPLKMTTNDQTSDSPVPLKDLCLDSQVSRFSCDHLNISQSLLDSPTSAVSDEKSEHCMLTIFSESRLPSTCSALSVHDRSGLSPDSPLLNVRSVVSESVITSPGSRTSSTNSEFSNVEYGFLTPVAFTEPRPDSCDSIVFSSEQNQSEDGPMPRVYQLNCQLYDSQYAGDVSGSRAALSDNIETCIGDVSLDLGTQNMGRPISPDSEHRSRSPEILHLTNAIKCDFQDRENSEDDNCQLSKDSPVPQFSVSPLEASDQYIQTSSHYILNAKPEEFDVSEFHKPGQIIGEYRCSSPESGSVDIQDLSGFTPAEFSIQETLCSPNSVSSKTEMQPMSASPEVGCFSDVEHDSVIPEGEWQTLSLDLPINQFKARVTERFPSFVEFRSSSPTSISSHMDYAPLISILGQTEGIPDTSESEAKLERRPLSPDSESECRTFSPVSLTLIFKSTSPESVGSPNKFRALSPDSPIPEFRKMLQESINRYLEHRSSSLESVSSDLDVETNWDMMFFEEQCPSPDSVLSGSNYQNLSPDSPVPDFRQFLLVTHVNDSGYRVSSPESSHSDLDFAPLFSQLFEDEVGERPNSPELNLSLHEYQHLSPDSPIPQYTHWEANTLTLECESRGSVYSDEEIEVCNTWLIEDRGASPGLSTSEYDSRPDSPIPDFSQALQESFNRHFTLRSTSPTSLSSDEETNLESDMSIPCFFEGQAISPGSTTSQDEFRPDSPVPEFTLNRARICHMNTMFPSPESFASYEDLETDLCMTWLFEDRATSPGSRTSKEEFAPLSPDSPIPAFSQTQEESIILLLASRSTSPETVYSDLEMELSSFVAIEDQALSPLSLTPQSQYRFLSPDSPVPDFAQEFYDTFYRINSNRSSLHESEASEMECAPLISQIFDFEDRVESSPSGHYTELGCLSPDSPLPEYPVASSSNLRFRYRSTSPESEYSDEDLRTDWCITWLFEDRAASPFSTTSKEELTLLSPDSPIPKFRHHDSTIRYELRSTSPESVFSDLEMPSQFPNLTDSRPCSPESLTSIRLSPDSPLPDLVQPMFELPKTIFRSRSMSPESTCSDVEYIVLSLGSILFDTRPCSPGSGASGDEIRVLPPDSPIPDYNEVVREHVIVNPGYRSPSPESIESDVEYALGELLIAMGFGVEDRPDSPLSIESHMHDGSSSVDSIAEYKPMSPDALTSLRNIRGGSPESGEENTRLSPDSPLPSFTQNVLETVIQERYTGASSPDSLLSDMEYDLVYSSFDIGLVDKRTLSPQSERSDIEYTPESPVLDFTKTVVEAAMTVMNNSSIDFSDSDEVSQTSVPFYTEERTDTPESMESGTKELLAPKSSLDETSDGTVSRTSVEPLTSDQSAINVGEYSLVYDAELWKLISQVRDPQYAGETFNSKTAFMHVIGSTNEYERSVTNNEQVNRIQNQNNKDESSMLKPSDVTHQFTSTETKSVMAERYLAESPPPMIEHILLSGTALYRKSKYMFQSPEARSLSYHLVSTSVSEKESDHLYSSLECLGPNLPKVEDARPKSINEFRPLSSDSPLPECSLALPECVTFLRSTSSSPETHASDTNYLQLNSESDFIEFRPPSPESALSENQDKSQRPLSSLSLPEYRPVSFLPSMYIADQRASSPESVPEFVQNRSLSPDSPIPQFIPALQVYPTKHHVPCSSSESESTDSSDDIIMSDGNTNRPSSPESVSSISELGWLLPDSPVPEFMRILSSYFMDPSPFERSSSPVSLSSDSEFVALPVECWIDENPRPLSPASLGSEKEFCSDDEILVLSSNVSPHTQTSSLQPEQFPQTKSAIMSPSLIQSVHQRSAKEHFCPDWQEITEFKYKTEILHGSEADEDVRKDFSPKPSPVKDVKQKETKIQHYGEELQSKPAPHRVPTDFQAFDIQSKPFPATTATDNVSRDCAADGGLPVCEELPSRDQAGYYDDDDFLGMEVSIEGSHQEMVQIEEGDAVSRVVKRTVLHSEGDQKEGRKVSKVVKTTVVRGERMEKQRGDPSLAADLPSAQEDFEKALGYAGGFGKVLLPHVVEKEIVQEDGSVVKRSGYVGVCKTGKADLAVH</sequence>
<feature type="compositionally biased region" description="Basic and acidic residues" evidence="1">
    <location>
        <begin position="1225"/>
        <end position="1238"/>
    </location>
</feature>
<feature type="compositionally biased region" description="Basic and acidic residues" evidence="1">
    <location>
        <begin position="950"/>
        <end position="970"/>
    </location>
</feature>
<reference evidence="3 4" key="1">
    <citation type="submission" date="2021-06" db="EMBL/GenBank/DDBJ databases">
        <authorList>
            <person name="Palmer J.M."/>
        </authorList>
    </citation>
    <scope>NUCLEOTIDE SEQUENCE [LARGE SCALE GENOMIC DNA]</scope>
    <source>
        <strain evidence="3 4">GA_2019</strain>
        <tissue evidence="3">Muscle</tissue>
    </source>
</reference>
<feature type="compositionally biased region" description="Polar residues" evidence="1">
    <location>
        <begin position="3926"/>
        <end position="3943"/>
    </location>
</feature>
<feature type="compositionally biased region" description="Polar residues" evidence="1">
    <location>
        <begin position="693"/>
        <end position="702"/>
    </location>
</feature>
<dbReference type="Proteomes" id="UP001476798">
    <property type="component" value="Unassembled WGS sequence"/>
</dbReference>
<feature type="compositionally biased region" description="Low complexity" evidence="1">
    <location>
        <begin position="386"/>
        <end position="399"/>
    </location>
</feature>
<evidence type="ECO:0000256" key="1">
    <source>
        <dbReference type="SAM" id="MobiDB-lite"/>
    </source>
</evidence>
<evidence type="ECO:0000313" key="3">
    <source>
        <dbReference type="EMBL" id="MEQ2177445.1"/>
    </source>
</evidence>
<feature type="compositionally biased region" description="Basic and acidic residues" evidence="1">
    <location>
        <begin position="471"/>
        <end position="485"/>
    </location>
</feature>
<feature type="compositionally biased region" description="Polar residues" evidence="1">
    <location>
        <begin position="2818"/>
        <end position="2831"/>
    </location>
</feature>
<feature type="compositionally biased region" description="Polar residues" evidence="1">
    <location>
        <begin position="840"/>
        <end position="855"/>
    </location>
</feature>
<feature type="compositionally biased region" description="Polar residues" evidence="1">
    <location>
        <begin position="730"/>
        <end position="752"/>
    </location>
</feature>
<feature type="region of interest" description="Disordered" evidence="1">
    <location>
        <begin position="1146"/>
        <end position="1168"/>
    </location>
</feature>
<keyword evidence="2" id="KW-0472">Membrane</keyword>
<feature type="region of interest" description="Disordered" evidence="1">
    <location>
        <begin position="2807"/>
        <end position="2831"/>
    </location>
</feature>
<feature type="compositionally biased region" description="Polar residues" evidence="1">
    <location>
        <begin position="4252"/>
        <end position="4263"/>
    </location>
</feature>
<feature type="region of interest" description="Disordered" evidence="1">
    <location>
        <begin position="872"/>
        <end position="1053"/>
    </location>
</feature>
<feature type="compositionally biased region" description="Basic and acidic residues" evidence="1">
    <location>
        <begin position="703"/>
        <end position="718"/>
    </location>
</feature>
<feature type="region of interest" description="Disordered" evidence="1">
    <location>
        <begin position="3680"/>
        <end position="3700"/>
    </location>
</feature>
<feature type="compositionally biased region" description="Basic and acidic residues" evidence="1">
    <location>
        <begin position="512"/>
        <end position="522"/>
    </location>
</feature>
<feature type="compositionally biased region" description="Polar residues" evidence="1">
    <location>
        <begin position="489"/>
        <end position="510"/>
    </location>
</feature>
<feature type="compositionally biased region" description="Basic and acidic residues" evidence="1">
    <location>
        <begin position="409"/>
        <end position="429"/>
    </location>
</feature>
<protein>
    <submittedName>
        <fullName evidence="3">Uncharacterized protein</fullName>
    </submittedName>
</protein>
<feature type="region of interest" description="Disordered" evidence="1">
    <location>
        <begin position="4490"/>
        <end position="4513"/>
    </location>
</feature>
<feature type="region of interest" description="Disordered" evidence="1">
    <location>
        <begin position="1383"/>
        <end position="1409"/>
    </location>
</feature>
<feature type="region of interest" description="Disordered" evidence="1">
    <location>
        <begin position="4570"/>
        <end position="4602"/>
    </location>
</feature>
<feature type="transmembrane region" description="Helical" evidence="2">
    <location>
        <begin position="12"/>
        <end position="32"/>
    </location>
</feature>
<feature type="region of interest" description="Disordered" evidence="1">
    <location>
        <begin position="812"/>
        <end position="855"/>
    </location>
</feature>
<keyword evidence="2" id="KW-0812">Transmembrane</keyword>
<feature type="region of interest" description="Disordered" evidence="1">
    <location>
        <begin position="4095"/>
        <end position="4122"/>
    </location>
</feature>
<feature type="compositionally biased region" description="Basic and acidic residues" evidence="1">
    <location>
        <begin position="203"/>
        <end position="221"/>
    </location>
</feature>
<feature type="region of interest" description="Disordered" evidence="1">
    <location>
        <begin position="3323"/>
        <end position="3346"/>
    </location>
</feature>
<feature type="compositionally biased region" description="Polar residues" evidence="1">
    <location>
        <begin position="567"/>
        <end position="582"/>
    </location>
</feature>
<feature type="region of interest" description="Disordered" evidence="1">
    <location>
        <begin position="1867"/>
        <end position="1922"/>
    </location>
</feature>
<feature type="region of interest" description="Disordered" evidence="1">
    <location>
        <begin position="3555"/>
        <end position="3574"/>
    </location>
</feature>
<feature type="compositionally biased region" description="Low complexity" evidence="1">
    <location>
        <begin position="2433"/>
        <end position="2444"/>
    </location>
</feature>
<dbReference type="EMBL" id="JAHRIO010060111">
    <property type="protein sequence ID" value="MEQ2177445.1"/>
    <property type="molecule type" value="Genomic_DNA"/>
</dbReference>
<feature type="compositionally biased region" description="Polar residues" evidence="1">
    <location>
        <begin position="898"/>
        <end position="914"/>
    </location>
</feature>
<evidence type="ECO:0000256" key="2">
    <source>
        <dbReference type="SAM" id="Phobius"/>
    </source>
</evidence>
<feature type="compositionally biased region" description="Basic and acidic residues" evidence="1">
    <location>
        <begin position="812"/>
        <end position="837"/>
    </location>
</feature>
<proteinExistence type="predicted"/>
<organism evidence="3 4">
    <name type="scientific">Goodea atripinnis</name>
    <dbReference type="NCBI Taxonomy" id="208336"/>
    <lineage>
        <taxon>Eukaryota</taxon>
        <taxon>Metazoa</taxon>
        <taxon>Chordata</taxon>
        <taxon>Craniata</taxon>
        <taxon>Vertebrata</taxon>
        <taxon>Euteleostomi</taxon>
        <taxon>Actinopterygii</taxon>
        <taxon>Neopterygii</taxon>
        <taxon>Teleostei</taxon>
        <taxon>Neoteleostei</taxon>
        <taxon>Acanthomorphata</taxon>
        <taxon>Ovalentaria</taxon>
        <taxon>Atherinomorphae</taxon>
        <taxon>Cyprinodontiformes</taxon>
        <taxon>Goodeidae</taxon>
        <taxon>Goodea</taxon>
    </lineage>
</organism>
<keyword evidence="2" id="KW-1133">Transmembrane helix</keyword>
<feature type="compositionally biased region" description="Basic and acidic residues" evidence="1">
    <location>
        <begin position="338"/>
        <end position="350"/>
    </location>
</feature>
<feature type="compositionally biased region" description="Low complexity" evidence="1">
    <location>
        <begin position="4587"/>
        <end position="4602"/>
    </location>
</feature>
<gene>
    <name evidence="3" type="ORF">GOODEAATRI_003586</name>
</gene>
<feature type="compositionally biased region" description="Basic and acidic residues" evidence="1">
    <location>
        <begin position="237"/>
        <end position="256"/>
    </location>
</feature>
<feature type="compositionally biased region" description="Basic and acidic residues" evidence="1">
    <location>
        <begin position="1155"/>
        <end position="1164"/>
    </location>
</feature>
<feature type="compositionally biased region" description="Low complexity" evidence="1">
    <location>
        <begin position="1090"/>
        <end position="1108"/>
    </location>
</feature>
<feature type="region of interest" description="Disordered" evidence="1">
    <location>
        <begin position="3926"/>
        <end position="3946"/>
    </location>
</feature>
<feature type="compositionally biased region" description="Basic and acidic residues" evidence="1">
    <location>
        <begin position="1017"/>
        <end position="1026"/>
    </location>
</feature>
<feature type="region of interest" description="Disordered" evidence="1">
    <location>
        <begin position="1078"/>
        <end position="1114"/>
    </location>
</feature>
<feature type="compositionally biased region" description="Polar residues" evidence="1">
    <location>
        <begin position="971"/>
        <end position="992"/>
    </location>
</feature>
<feature type="compositionally biased region" description="Basic and acidic residues" evidence="1">
    <location>
        <begin position="548"/>
        <end position="566"/>
    </location>
</feature>
<name>A0ABV0P1E4_9TELE</name>
<feature type="region of interest" description="Disordered" evidence="1">
    <location>
        <begin position="4222"/>
        <end position="4263"/>
    </location>
</feature>
<feature type="region of interest" description="Disordered" evidence="1">
    <location>
        <begin position="1191"/>
        <end position="1238"/>
    </location>
</feature>
<feature type="compositionally biased region" description="Polar residues" evidence="1">
    <location>
        <begin position="1879"/>
        <end position="1890"/>
    </location>
</feature>
<feature type="compositionally biased region" description="Basic and acidic residues" evidence="1">
    <location>
        <begin position="286"/>
        <end position="303"/>
    </location>
</feature>
<comment type="caution">
    <text evidence="3">The sequence shown here is derived from an EMBL/GenBank/DDBJ whole genome shotgun (WGS) entry which is preliminary data.</text>
</comment>
<feature type="compositionally biased region" description="Basic and acidic residues" evidence="1">
    <location>
        <begin position="3329"/>
        <end position="3338"/>
    </location>
</feature>
<accession>A0ABV0P1E4</accession>
<keyword evidence="4" id="KW-1185">Reference proteome</keyword>
<feature type="region of interest" description="Disordered" evidence="1">
    <location>
        <begin position="192"/>
        <end position="757"/>
    </location>
</feature>
<feature type="compositionally biased region" description="Polar residues" evidence="1">
    <location>
        <begin position="530"/>
        <end position="546"/>
    </location>
</feature>
<feature type="region of interest" description="Disordered" evidence="1">
    <location>
        <begin position="2424"/>
        <end position="2444"/>
    </location>
</feature>
<feature type="region of interest" description="Disordered" evidence="1">
    <location>
        <begin position="1720"/>
        <end position="1744"/>
    </location>
</feature>
<feature type="non-terminal residue" evidence="3">
    <location>
        <position position="1"/>
    </location>
</feature>
<feature type="compositionally biased region" description="Polar residues" evidence="1">
    <location>
        <begin position="939"/>
        <end position="949"/>
    </location>
</feature>
<evidence type="ECO:0000313" key="4">
    <source>
        <dbReference type="Proteomes" id="UP001476798"/>
    </source>
</evidence>